<dbReference type="AlphaFoldDB" id="A0A7J6BI69"/>
<accession>A0A7J6BI69</accession>
<evidence type="ECO:0000313" key="3">
    <source>
        <dbReference type="Proteomes" id="UP000579812"/>
    </source>
</evidence>
<dbReference type="Proteomes" id="UP000579812">
    <property type="component" value="Unassembled WGS sequence"/>
</dbReference>
<reference evidence="2 3" key="1">
    <citation type="submission" date="2020-04" db="EMBL/GenBank/DDBJ databases">
        <title>Chromosome-level genome assembly of a cyprinid fish Onychostoma macrolepis by integration of Nanopore Sequencing, Bionano and Hi-C technology.</title>
        <authorList>
            <person name="Wang D."/>
        </authorList>
    </citation>
    <scope>NUCLEOTIDE SEQUENCE [LARGE SCALE GENOMIC DNA]</scope>
    <source>
        <strain evidence="2">SWU-2019</strain>
        <tissue evidence="2">Muscle</tissue>
    </source>
</reference>
<proteinExistence type="predicted"/>
<feature type="compositionally biased region" description="Basic and acidic residues" evidence="1">
    <location>
        <begin position="78"/>
        <end position="89"/>
    </location>
</feature>
<feature type="region of interest" description="Disordered" evidence="1">
    <location>
        <begin position="135"/>
        <end position="170"/>
    </location>
</feature>
<protein>
    <submittedName>
        <fullName evidence="2">Uncharacterized protein</fullName>
    </submittedName>
</protein>
<evidence type="ECO:0000256" key="1">
    <source>
        <dbReference type="SAM" id="MobiDB-lite"/>
    </source>
</evidence>
<name>A0A7J6BI69_9TELE</name>
<organism evidence="2 3">
    <name type="scientific">Onychostoma macrolepis</name>
    <dbReference type="NCBI Taxonomy" id="369639"/>
    <lineage>
        <taxon>Eukaryota</taxon>
        <taxon>Metazoa</taxon>
        <taxon>Chordata</taxon>
        <taxon>Craniata</taxon>
        <taxon>Vertebrata</taxon>
        <taxon>Euteleostomi</taxon>
        <taxon>Actinopterygii</taxon>
        <taxon>Neopterygii</taxon>
        <taxon>Teleostei</taxon>
        <taxon>Ostariophysi</taxon>
        <taxon>Cypriniformes</taxon>
        <taxon>Cyprinidae</taxon>
        <taxon>Acrossocheilinae</taxon>
        <taxon>Onychostoma</taxon>
    </lineage>
</organism>
<evidence type="ECO:0000313" key="2">
    <source>
        <dbReference type="EMBL" id="KAF4094554.1"/>
    </source>
</evidence>
<gene>
    <name evidence="2" type="ORF">G5714_024726</name>
</gene>
<sequence length="170" mass="18608">MLLAPDLPSNGSSPMGLGYHSNYRASKETCIVIFRHYLSESEMAVRGKVRHGDRGGGWRPSAEGGHLTKPSPQAPLARRTEPPRQDRRLSLPMNAGTRGAFARIKRTRRLPGHRIKLFSPCSRNTQPTAPVLYGKADEHLLGRAGPSSARTPPNRSGDVDSVILRKAPKT</sequence>
<feature type="region of interest" description="Disordered" evidence="1">
    <location>
        <begin position="49"/>
        <end position="91"/>
    </location>
</feature>
<dbReference type="EMBL" id="JAAMOB010000098">
    <property type="protein sequence ID" value="KAF4094554.1"/>
    <property type="molecule type" value="Genomic_DNA"/>
</dbReference>
<keyword evidence="3" id="KW-1185">Reference proteome</keyword>
<comment type="caution">
    <text evidence="2">The sequence shown here is derived from an EMBL/GenBank/DDBJ whole genome shotgun (WGS) entry which is preliminary data.</text>
</comment>